<evidence type="ECO:0000256" key="4">
    <source>
        <dbReference type="ARBA" id="ARBA00023163"/>
    </source>
</evidence>
<dbReference type="PANTHER" id="PTHR47338:SF20">
    <property type="entry name" value="ZN(II)2CYS6 TRANSCRIPTION FACTOR (EUROFUNG)"/>
    <property type="match status" value="1"/>
</dbReference>
<dbReference type="SMART" id="SM00066">
    <property type="entry name" value="GAL4"/>
    <property type="match status" value="1"/>
</dbReference>
<evidence type="ECO:0000256" key="3">
    <source>
        <dbReference type="ARBA" id="ARBA00023015"/>
    </source>
</evidence>
<dbReference type="CDD" id="cd12148">
    <property type="entry name" value="fungal_TF_MHR"/>
    <property type="match status" value="1"/>
</dbReference>
<dbReference type="InterPro" id="IPR036864">
    <property type="entry name" value="Zn2-C6_fun-type_DNA-bd_sf"/>
</dbReference>
<keyword evidence="5" id="KW-0539">Nucleus</keyword>
<keyword evidence="2" id="KW-0479">Metal-binding</keyword>
<feature type="region of interest" description="Disordered" evidence="6">
    <location>
        <begin position="45"/>
        <end position="67"/>
    </location>
</feature>
<dbReference type="Gene3D" id="4.10.240.10">
    <property type="entry name" value="Zn(2)-C6 fungal-type DNA-binding domain"/>
    <property type="match status" value="1"/>
</dbReference>
<dbReference type="InterPro" id="IPR050815">
    <property type="entry name" value="TF_fung"/>
</dbReference>
<feature type="domain" description="Zn(2)-C6 fungal-type" evidence="7">
    <location>
        <begin position="4"/>
        <end position="34"/>
    </location>
</feature>
<dbReference type="InterPro" id="IPR007219">
    <property type="entry name" value="XnlR_reg_dom"/>
</dbReference>
<dbReference type="Proteomes" id="UP000191004">
    <property type="component" value="Unassembled WGS sequence"/>
</dbReference>
<dbReference type="SMART" id="SM00906">
    <property type="entry name" value="Fungal_trans"/>
    <property type="match status" value="1"/>
</dbReference>
<evidence type="ECO:0000256" key="2">
    <source>
        <dbReference type="ARBA" id="ARBA00022723"/>
    </source>
</evidence>
<sequence length="528" mass="58722">MASACVSCKVQKRKCDKATPKCSQCSIRSCECVYPRRTGKVSRKISSSRIDRDAVAHNNSLPPAPDVLHTDSPCEPQNANELWAPRVEFPSVYFVDRDVFRQHRIHVPTACPGTSAFPTVFIGATQAEQDAYVSAFFNGVHRWLPVLDEERFRGRLLGKTPAELPADVALLLLCMRLITSAPSESSRNGTRTDLHLAAKQGFLNLEMAGILSVECLAAGLLISLYEINHAIYPSAFLSVGACTRYGQAMGFGGPNTLKLRPPYNRSELEESRRLWWAIVLLDRYLNLGSPSRLSSVYDPPDDGSMVVYDDSQETATANSFGSGKLGRRDQGCPALIAQATRLLGKVLWHTSHNYGSEMGLEMGSEAQYLELGLSLRQRQEKESSQLGRTIASLIDAAETEARKWEVPIEEQLMICYSSLFVLYNHYESCKGDHTQWDEQTLAAVDATRATVIRRCRNLLSDPTSSLESISPFFLHCIYMVAILGQPETQTAVETRGALVKALRRLERRWQAAGVYIEILEAREILQSP</sequence>
<reference evidence="8 9" key="1">
    <citation type="submission" date="2016-04" db="EMBL/GenBank/DDBJ databases">
        <title>Multiple horizontal gene transfer events from other fungi enriched the ability of the initially mycotrophic fungus Trichoderma (Ascomycota) to feed on dead plant biomass.</title>
        <authorList>
            <person name="Atanasova L."/>
            <person name="Chenthamara K."/>
            <person name="Zhang J."/>
            <person name="Grujic M."/>
            <person name="Henrissat B."/>
            <person name="Kuo A."/>
            <person name="Aertz A."/>
            <person name="Salamov A."/>
            <person name="Lipzen A."/>
            <person name="Labutti K."/>
            <person name="Barry K."/>
            <person name="Miao Y."/>
            <person name="Rahimi M.J."/>
            <person name="Shen Q."/>
            <person name="Grigoriev I.V."/>
            <person name="Kubicek C.P."/>
            <person name="Druzhinina I.S."/>
        </authorList>
    </citation>
    <scope>NUCLEOTIDE SEQUENCE [LARGE SCALE GENOMIC DNA]</scope>
    <source>
        <strain evidence="8 9">NJAU 4742</strain>
    </source>
</reference>
<gene>
    <name evidence="8" type="ORF">A0O28_0108140</name>
</gene>
<name>A0A1T3CJ44_9HYPO</name>
<proteinExistence type="predicted"/>
<dbReference type="CDD" id="cd00067">
    <property type="entry name" value="GAL4"/>
    <property type="match status" value="1"/>
</dbReference>
<evidence type="ECO:0000256" key="5">
    <source>
        <dbReference type="ARBA" id="ARBA00023242"/>
    </source>
</evidence>
<organism evidence="8 9">
    <name type="scientific">Trichoderma guizhouense</name>
    <dbReference type="NCBI Taxonomy" id="1491466"/>
    <lineage>
        <taxon>Eukaryota</taxon>
        <taxon>Fungi</taxon>
        <taxon>Dikarya</taxon>
        <taxon>Ascomycota</taxon>
        <taxon>Pezizomycotina</taxon>
        <taxon>Sordariomycetes</taxon>
        <taxon>Hypocreomycetidae</taxon>
        <taxon>Hypocreales</taxon>
        <taxon>Hypocreaceae</taxon>
        <taxon>Trichoderma</taxon>
    </lineage>
</organism>
<protein>
    <recommendedName>
        <fullName evidence="7">Zn(2)-C6 fungal-type domain-containing protein</fullName>
    </recommendedName>
</protein>
<comment type="subcellular location">
    <subcellularLocation>
        <location evidence="1">Nucleus</location>
    </subcellularLocation>
</comment>
<dbReference type="Pfam" id="PF04082">
    <property type="entry name" value="Fungal_trans"/>
    <property type="match status" value="1"/>
</dbReference>
<evidence type="ECO:0000313" key="8">
    <source>
        <dbReference type="EMBL" id="OPB41117.1"/>
    </source>
</evidence>
<dbReference type="GO" id="GO:0003677">
    <property type="term" value="F:DNA binding"/>
    <property type="evidence" value="ECO:0007669"/>
    <property type="project" value="InterPro"/>
</dbReference>
<dbReference type="GO" id="GO:0006351">
    <property type="term" value="P:DNA-templated transcription"/>
    <property type="evidence" value="ECO:0007669"/>
    <property type="project" value="InterPro"/>
</dbReference>
<keyword evidence="4" id="KW-0804">Transcription</keyword>
<accession>A0A1T3CJ44</accession>
<dbReference type="InterPro" id="IPR001138">
    <property type="entry name" value="Zn2Cys6_DnaBD"/>
</dbReference>
<keyword evidence="9" id="KW-1185">Reference proteome</keyword>
<dbReference type="GO" id="GO:0005634">
    <property type="term" value="C:nucleus"/>
    <property type="evidence" value="ECO:0007669"/>
    <property type="project" value="UniProtKB-SubCell"/>
</dbReference>
<dbReference type="Pfam" id="PF00172">
    <property type="entry name" value="Zn_clus"/>
    <property type="match status" value="1"/>
</dbReference>
<dbReference type="AlphaFoldDB" id="A0A1T3CJ44"/>
<dbReference type="EMBL" id="LVVK01000016">
    <property type="protein sequence ID" value="OPB41117.1"/>
    <property type="molecule type" value="Genomic_DNA"/>
</dbReference>
<evidence type="ECO:0000256" key="1">
    <source>
        <dbReference type="ARBA" id="ARBA00004123"/>
    </source>
</evidence>
<dbReference type="PROSITE" id="PS50048">
    <property type="entry name" value="ZN2_CY6_FUNGAL_2"/>
    <property type="match status" value="1"/>
</dbReference>
<evidence type="ECO:0000259" key="7">
    <source>
        <dbReference type="PROSITE" id="PS50048"/>
    </source>
</evidence>
<dbReference type="SUPFAM" id="SSF57701">
    <property type="entry name" value="Zn2/Cys6 DNA-binding domain"/>
    <property type="match status" value="1"/>
</dbReference>
<evidence type="ECO:0000256" key="6">
    <source>
        <dbReference type="SAM" id="MobiDB-lite"/>
    </source>
</evidence>
<dbReference type="PANTHER" id="PTHR47338">
    <property type="entry name" value="ZN(II)2CYS6 TRANSCRIPTION FACTOR (EUROFUNG)-RELATED"/>
    <property type="match status" value="1"/>
</dbReference>
<dbReference type="PROSITE" id="PS00463">
    <property type="entry name" value="ZN2_CY6_FUNGAL_1"/>
    <property type="match status" value="1"/>
</dbReference>
<comment type="caution">
    <text evidence="8">The sequence shown here is derived from an EMBL/GenBank/DDBJ whole genome shotgun (WGS) entry which is preliminary data.</text>
</comment>
<dbReference type="GO" id="GO:0000981">
    <property type="term" value="F:DNA-binding transcription factor activity, RNA polymerase II-specific"/>
    <property type="evidence" value="ECO:0007669"/>
    <property type="project" value="InterPro"/>
</dbReference>
<dbReference type="GO" id="GO:0008270">
    <property type="term" value="F:zinc ion binding"/>
    <property type="evidence" value="ECO:0007669"/>
    <property type="project" value="InterPro"/>
</dbReference>
<evidence type="ECO:0000313" key="9">
    <source>
        <dbReference type="Proteomes" id="UP000191004"/>
    </source>
</evidence>
<keyword evidence="3" id="KW-0805">Transcription regulation</keyword>